<evidence type="ECO:0000256" key="9">
    <source>
        <dbReference type="SAM" id="MobiDB-lite"/>
    </source>
</evidence>
<evidence type="ECO:0000256" key="6">
    <source>
        <dbReference type="ARBA" id="ARBA00023157"/>
    </source>
</evidence>
<dbReference type="SUPFAM" id="SSF47072">
    <property type="entry name" value="Cysteine alpha-hairpin motif"/>
    <property type="match status" value="1"/>
</dbReference>
<evidence type="ECO:0000256" key="8">
    <source>
        <dbReference type="PIRSR" id="PIRSR607745-1"/>
    </source>
</evidence>
<dbReference type="PANTHER" id="PTHR16719">
    <property type="entry name" value="CYTOCHROME C OXIDASE COPPER CHAPERONE"/>
    <property type="match status" value="1"/>
</dbReference>
<evidence type="ECO:0000256" key="4">
    <source>
        <dbReference type="ARBA" id="ARBA00023008"/>
    </source>
</evidence>
<dbReference type="OrthoDB" id="1915887at2759"/>
<name>A0A448YVS0_9STRA</name>
<feature type="binding site" evidence="8">
    <location>
        <position position="32"/>
    </location>
    <ligand>
        <name>Cu cation</name>
        <dbReference type="ChEBI" id="CHEBI:23378"/>
    </ligand>
</feature>
<keyword evidence="11" id="KW-1185">Reference proteome</keyword>
<keyword evidence="5" id="KW-0496">Mitochondrion</keyword>
<keyword evidence="4 8" id="KW-0186">Copper</keyword>
<sequence length="74" mass="8121">MGQASSTPAPPPPPAKETKKKLGIKTGKPICCCCPDTKKARDECVVFRGEEDPDCMKLIEAHKMCLREEGFDVK</sequence>
<evidence type="ECO:0000313" key="10">
    <source>
        <dbReference type="EMBL" id="VEU33868.1"/>
    </source>
</evidence>
<reference evidence="10 11" key="1">
    <citation type="submission" date="2019-01" db="EMBL/GenBank/DDBJ databases">
        <authorList>
            <person name="Ferrante I. M."/>
        </authorList>
    </citation>
    <scope>NUCLEOTIDE SEQUENCE [LARGE SCALE GENOMIC DNA]</scope>
    <source>
        <strain evidence="10 11">B856</strain>
    </source>
</reference>
<evidence type="ECO:0000256" key="2">
    <source>
        <dbReference type="ARBA" id="ARBA00009241"/>
    </source>
</evidence>
<evidence type="ECO:0000313" key="11">
    <source>
        <dbReference type="Proteomes" id="UP000291116"/>
    </source>
</evidence>
<accession>A0A448YVS0</accession>
<keyword evidence="6" id="KW-1015">Disulfide bond</keyword>
<dbReference type="GO" id="GO:0005758">
    <property type="term" value="C:mitochondrial intermembrane space"/>
    <property type="evidence" value="ECO:0007669"/>
    <property type="project" value="UniProtKB-SubCell"/>
</dbReference>
<evidence type="ECO:0000256" key="7">
    <source>
        <dbReference type="ARBA" id="ARBA00023186"/>
    </source>
</evidence>
<evidence type="ECO:0008006" key="12">
    <source>
        <dbReference type="Google" id="ProtNLM"/>
    </source>
</evidence>
<keyword evidence="7" id="KW-0143">Chaperone</keyword>
<feature type="binding site" evidence="8">
    <location>
        <position position="31"/>
    </location>
    <ligand>
        <name>Cu cation</name>
        <dbReference type="ChEBI" id="CHEBI:23378"/>
    </ligand>
</feature>
<dbReference type="Proteomes" id="UP000291116">
    <property type="component" value="Unassembled WGS sequence"/>
</dbReference>
<gene>
    <name evidence="10" type="ORF">PSNMU_V1.4_AUG-EV-PASAV3_0005590</name>
</gene>
<protein>
    <recommendedName>
        <fullName evidence="12">Cytochrome c oxidase copper chaperone</fullName>
    </recommendedName>
</protein>
<evidence type="ECO:0000256" key="3">
    <source>
        <dbReference type="ARBA" id="ARBA00022723"/>
    </source>
</evidence>
<dbReference type="EMBL" id="CAACVS010000011">
    <property type="protein sequence ID" value="VEU33868.1"/>
    <property type="molecule type" value="Genomic_DNA"/>
</dbReference>
<keyword evidence="3 8" id="KW-0479">Metal-binding</keyword>
<organism evidence="10 11">
    <name type="scientific">Pseudo-nitzschia multistriata</name>
    <dbReference type="NCBI Taxonomy" id="183589"/>
    <lineage>
        <taxon>Eukaryota</taxon>
        <taxon>Sar</taxon>
        <taxon>Stramenopiles</taxon>
        <taxon>Ochrophyta</taxon>
        <taxon>Bacillariophyta</taxon>
        <taxon>Bacillariophyceae</taxon>
        <taxon>Bacillariophycidae</taxon>
        <taxon>Bacillariales</taxon>
        <taxon>Bacillariaceae</taxon>
        <taxon>Pseudo-nitzschia</taxon>
    </lineage>
</organism>
<evidence type="ECO:0000256" key="5">
    <source>
        <dbReference type="ARBA" id="ARBA00023128"/>
    </source>
</evidence>
<dbReference type="AlphaFoldDB" id="A0A448YVS0"/>
<comment type="subcellular location">
    <subcellularLocation>
        <location evidence="1">Mitochondrion intermembrane space</location>
    </subcellularLocation>
</comment>
<dbReference type="GO" id="GO:0005507">
    <property type="term" value="F:copper ion binding"/>
    <property type="evidence" value="ECO:0007669"/>
    <property type="project" value="InterPro"/>
</dbReference>
<feature type="region of interest" description="Disordered" evidence="9">
    <location>
        <begin position="1"/>
        <end position="22"/>
    </location>
</feature>
<dbReference type="InterPro" id="IPR009069">
    <property type="entry name" value="Cys_alpha_HP_mot_SF"/>
</dbReference>
<dbReference type="PANTHER" id="PTHR16719:SF0">
    <property type="entry name" value="CYTOCHROME C OXIDASE COPPER CHAPERONE"/>
    <property type="match status" value="1"/>
</dbReference>
<dbReference type="InterPro" id="IPR007745">
    <property type="entry name" value="Cyt_c_oxidase_Cu-chaperone"/>
</dbReference>
<dbReference type="Gene3D" id="1.10.287.1130">
    <property type="entry name" value="CytochromE C oxidase copper chaperone"/>
    <property type="match status" value="1"/>
</dbReference>
<dbReference type="GO" id="GO:0016531">
    <property type="term" value="F:copper chaperone activity"/>
    <property type="evidence" value="ECO:0007669"/>
    <property type="project" value="InterPro"/>
</dbReference>
<evidence type="ECO:0000256" key="1">
    <source>
        <dbReference type="ARBA" id="ARBA00004569"/>
    </source>
</evidence>
<dbReference type="Pfam" id="PF05051">
    <property type="entry name" value="COX17"/>
    <property type="match status" value="1"/>
</dbReference>
<comment type="similarity">
    <text evidence="2">Belongs to the COX17 family.</text>
</comment>
<proteinExistence type="inferred from homology"/>